<comment type="caution">
    <text evidence="1">The sequence shown here is derived from an EMBL/GenBank/DDBJ whole genome shotgun (WGS) entry which is preliminary data.</text>
</comment>
<sequence length="152" mass="16700">MKPSAYNLYLLAKIPIAFLAGVRVKKLSPQSCTTRVALSYLSQNPFQSMFWAVQGMAGEFSTGILLADLISRRDLKVSMLVRENSAVFTKKARGKITFTCSEGEAITRALDTLTLHQEPLILELHSKGVDASGDTVSEFTFVWSLKLKAAVV</sequence>
<evidence type="ECO:0000313" key="1">
    <source>
        <dbReference type="EMBL" id="MBF5027260.1"/>
    </source>
</evidence>
<name>A0A931E5W1_9FLAO</name>
<dbReference type="Gene3D" id="3.10.129.10">
    <property type="entry name" value="Hotdog Thioesterase"/>
    <property type="match status" value="1"/>
</dbReference>
<evidence type="ECO:0000313" key="2">
    <source>
        <dbReference type="Proteomes" id="UP000694480"/>
    </source>
</evidence>
<dbReference type="RefSeq" id="WP_194739190.1">
    <property type="nucleotide sequence ID" value="NZ_JADKYY010000005.1"/>
</dbReference>
<reference evidence="1" key="1">
    <citation type="submission" date="2020-11" db="EMBL/GenBank/DDBJ databases">
        <title>Genome seq and assembly of Planobacterium sp.</title>
        <authorList>
            <person name="Chhetri G."/>
        </authorList>
    </citation>
    <scope>NUCLEOTIDE SEQUENCE</scope>
    <source>
        <strain evidence="1">GCR5</strain>
    </source>
</reference>
<dbReference type="Proteomes" id="UP000694480">
    <property type="component" value="Unassembled WGS sequence"/>
</dbReference>
<accession>A0A931E5W1</accession>
<gene>
    <name evidence="1" type="ORF">IC612_05555</name>
</gene>
<protein>
    <submittedName>
        <fullName evidence="1">Thioesterase</fullName>
    </submittedName>
</protein>
<dbReference type="AlphaFoldDB" id="A0A931E5W1"/>
<keyword evidence="2" id="KW-1185">Reference proteome</keyword>
<dbReference type="SUPFAM" id="SSF54637">
    <property type="entry name" value="Thioesterase/thiol ester dehydrase-isomerase"/>
    <property type="match status" value="1"/>
</dbReference>
<dbReference type="EMBL" id="JADKYY010000005">
    <property type="protein sequence ID" value="MBF5027260.1"/>
    <property type="molecule type" value="Genomic_DNA"/>
</dbReference>
<organism evidence="1 2">
    <name type="scientific">Planobacterium oryzisoli</name>
    <dbReference type="NCBI Taxonomy" id="2771435"/>
    <lineage>
        <taxon>Bacteria</taxon>
        <taxon>Pseudomonadati</taxon>
        <taxon>Bacteroidota</taxon>
        <taxon>Flavobacteriia</taxon>
        <taxon>Flavobacteriales</taxon>
        <taxon>Weeksellaceae</taxon>
        <taxon>Chryseobacterium group</taxon>
        <taxon>Chryseobacterium</taxon>
    </lineage>
</organism>
<dbReference type="InterPro" id="IPR029069">
    <property type="entry name" value="HotDog_dom_sf"/>
</dbReference>
<proteinExistence type="predicted"/>